<dbReference type="EMBL" id="NISI01000001">
    <property type="protein sequence ID" value="OWR05775.1"/>
    <property type="molecule type" value="Genomic_DNA"/>
</dbReference>
<sequence>MSRFARTLAMAAAALAGAASADTLTFNGTADDFLKIFVSTDLSNPGAVVFDKTSGWGSVGTATIDLQPGQSVYLLIDANNANGGPAMLLANLSLSGETLRFANGLTTLTTDTTHWQVSETSFAGTLSAPVSMGQNLPGLQIWGAFAPVSSDATAIWAYNADWSNGRVGHAYFVTQISAVPEPATALLWLGGAAMLTALRRRTR</sequence>
<dbReference type="AlphaFoldDB" id="A0A254NCT6"/>
<evidence type="ECO:0000313" key="2">
    <source>
        <dbReference type="EMBL" id="OWR05775.1"/>
    </source>
</evidence>
<keyword evidence="3" id="KW-1185">Reference proteome</keyword>
<dbReference type="Proteomes" id="UP000197446">
    <property type="component" value="Unassembled WGS sequence"/>
</dbReference>
<dbReference type="OrthoDB" id="8562900at2"/>
<comment type="caution">
    <text evidence="2">The sequence shown here is derived from an EMBL/GenBank/DDBJ whole genome shotgun (WGS) entry which is preliminary data.</text>
</comment>
<evidence type="ECO:0000313" key="3">
    <source>
        <dbReference type="Proteomes" id="UP000197446"/>
    </source>
</evidence>
<reference evidence="2 3" key="1">
    <citation type="journal article" date="2007" name="Int. J. Syst. Evol. Microbiol.">
        <title>Description of Pelomonas aquatica sp. nov. and Pelomonas puraquae sp. nov., isolated from industrial and haemodialysis water.</title>
        <authorList>
            <person name="Gomila M."/>
            <person name="Bowien B."/>
            <person name="Falsen E."/>
            <person name="Moore E.R."/>
            <person name="Lalucat J."/>
        </authorList>
    </citation>
    <scope>NUCLEOTIDE SEQUENCE [LARGE SCALE GENOMIC DNA]</scope>
    <source>
        <strain evidence="2 3">CCUG 52769</strain>
    </source>
</reference>
<accession>A0A254NCT6</accession>
<name>A0A254NCT6_9BURK</name>
<dbReference type="RefSeq" id="WP_088481980.1">
    <property type="nucleotide sequence ID" value="NZ_NISI01000001.1"/>
</dbReference>
<proteinExistence type="predicted"/>
<feature type="chain" id="PRO_5012580898" evidence="1">
    <location>
        <begin position="22"/>
        <end position="203"/>
    </location>
</feature>
<organism evidence="2 3">
    <name type="scientific">Roseateles puraquae</name>
    <dbReference type="NCBI Taxonomy" id="431059"/>
    <lineage>
        <taxon>Bacteria</taxon>
        <taxon>Pseudomonadati</taxon>
        <taxon>Pseudomonadota</taxon>
        <taxon>Betaproteobacteria</taxon>
        <taxon>Burkholderiales</taxon>
        <taxon>Sphaerotilaceae</taxon>
        <taxon>Roseateles</taxon>
    </lineage>
</organism>
<gene>
    <name evidence="2" type="ORF">CDO81_04850</name>
</gene>
<protein>
    <submittedName>
        <fullName evidence="2">PEP-CTERM sorting domain-containing protein</fullName>
    </submittedName>
</protein>
<evidence type="ECO:0000256" key="1">
    <source>
        <dbReference type="SAM" id="SignalP"/>
    </source>
</evidence>
<keyword evidence="1" id="KW-0732">Signal</keyword>
<dbReference type="NCBIfam" id="TIGR02595">
    <property type="entry name" value="PEP_CTERM"/>
    <property type="match status" value="1"/>
</dbReference>
<dbReference type="InterPro" id="IPR013424">
    <property type="entry name" value="Ice-binding_C"/>
</dbReference>
<feature type="signal peptide" evidence="1">
    <location>
        <begin position="1"/>
        <end position="21"/>
    </location>
</feature>